<feature type="chain" id="PRO_5019441307" evidence="1">
    <location>
        <begin position="20"/>
        <end position="45"/>
    </location>
</feature>
<dbReference type="EMBL" id="QGNW01002155">
    <property type="protein sequence ID" value="RVW24989.1"/>
    <property type="molecule type" value="Genomic_DNA"/>
</dbReference>
<proteinExistence type="predicted"/>
<reference evidence="2 3" key="1">
    <citation type="journal article" date="2018" name="PLoS Genet.">
        <title>Population sequencing reveals clonal diversity and ancestral inbreeding in the grapevine cultivar Chardonnay.</title>
        <authorList>
            <person name="Roach M.J."/>
            <person name="Johnson D.L."/>
            <person name="Bohlmann J."/>
            <person name="van Vuuren H.J."/>
            <person name="Jones S.J."/>
            <person name="Pretorius I.S."/>
            <person name="Schmidt S.A."/>
            <person name="Borneman A.R."/>
        </authorList>
    </citation>
    <scope>NUCLEOTIDE SEQUENCE [LARGE SCALE GENOMIC DNA]</scope>
    <source>
        <strain evidence="3">cv. Chardonnay</strain>
        <tissue evidence="2">Leaf</tissue>
    </source>
</reference>
<gene>
    <name evidence="2" type="ORF">CK203_110157</name>
</gene>
<evidence type="ECO:0000313" key="3">
    <source>
        <dbReference type="Proteomes" id="UP000288805"/>
    </source>
</evidence>
<protein>
    <submittedName>
        <fullName evidence="2">Uncharacterized protein</fullName>
    </submittedName>
</protein>
<feature type="signal peptide" evidence="1">
    <location>
        <begin position="1"/>
        <end position="19"/>
    </location>
</feature>
<evidence type="ECO:0000313" key="2">
    <source>
        <dbReference type="EMBL" id="RVW24989.1"/>
    </source>
</evidence>
<sequence>MIPFRFFVFFILSLTFCCGFVHPKVPQAEGETISEIKLKARMNMN</sequence>
<evidence type="ECO:0000256" key="1">
    <source>
        <dbReference type="SAM" id="SignalP"/>
    </source>
</evidence>
<dbReference type="AlphaFoldDB" id="A0A438CPB2"/>
<organism evidence="2 3">
    <name type="scientific">Vitis vinifera</name>
    <name type="common">Grape</name>
    <dbReference type="NCBI Taxonomy" id="29760"/>
    <lineage>
        <taxon>Eukaryota</taxon>
        <taxon>Viridiplantae</taxon>
        <taxon>Streptophyta</taxon>
        <taxon>Embryophyta</taxon>
        <taxon>Tracheophyta</taxon>
        <taxon>Spermatophyta</taxon>
        <taxon>Magnoliopsida</taxon>
        <taxon>eudicotyledons</taxon>
        <taxon>Gunneridae</taxon>
        <taxon>Pentapetalae</taxon>
        <taxon>rosids</taxon>
        <taxon>Vitales</taxon>
        <taxon>Vitaceae</taxon>
        <taxon>Viteae</taxon>
        <taxon>Vitis</taxon>
    </lineage>
</organism>
<keyword evidence="1" id="KW-0732">Signal</keyword>
<accession>A0A438CPB2</accession>
<comment type="caution">
    <text evidence="2">The sequence shown here is derived from an EMBL/GenBank/DDBJ whole genome shotgun (WGS) entry which is preliminary data.</text>
</comment>
<dbReference type="Proteomes" id="UP000288805">
    <property type="component" value="Unassembled WGS sequence"/>
</dbReference>
<name>A0A438CPB2_VITVI</name>